<dbReference type="Proteomes" id="UP000504610">
    <property type="component" value="Chromosome 2"/>
</dbReference>
<organism evidence="3 4">
    <name type="scientific">Raphanus sativus</name>
    <name type="common">Radish</name>
    <name type="synonym">Raphanus raphanistrum var. sativus</name>
    <dbReference type="NCBI Taxonomy" id="3726"/>
    <lineage>
        <taxon>Eukaryota</taxon>
        <taxon>Viridiplantae</taxon>
        <taxon>Streptophyta</taxon>
        <taxon>Embryophyta</taxon>
        <taxon>Tracheophyta</taxon>
        <taxon>Spermatophyta</taxon>
        <taxon>Magnoliopsida</taxon>
        <taxon>eudicotyledons</taxon>
        <taxon>Gunneridae</taxon>
        <taxon>Pentapetalae</taxon>
        <taxon>rosids</taxon>
        <taxon>malvids</taxon>
        <taxon>Brassicales</taxon>
        <taxon>Brassicaceae</taxon>
        <taxon>Brassiceae</taxon>
        <taxon>Raphanus</taxon>
    </lineage>
</organism>
<dbReference type="AlphaFoldDB" id="A0A6J0LD82"/>
<accession>A0A6J0LD82</accession>
<dbReference type="GeneID" id="108828996"/>
<name>A0A6J0LD82_RAPSA</name>
<dbReference type="RefSeq" id="XP_018458145.1">
    <property type="nucleotide sequence ID" value="XM_018602643.2"/>
</dbReference>
<dbReference type="Pfam" id="PF25579">
    <property type="entry name" value="TPR_TRIP12_N"/>
    <property type="match status" value="1"/>
</dbReference>
<dbReference type="InterPro" id="IPR057948">
    <property type="entry name" value="TPR_TRIP12_N"/>
</dbReference>
<evidence type="ECO:0000256" key="1">
    <source>
        <dbReference type="SAM" id="MobiDB-lite"/>
    </source>
</evidence>
<evidence type="ECO:0000313" key="3">
    <source>
        <dbReference type="Proteomes" id="UP000504610"/>
    </source>
</evidence>
<feature type="domain" description="E3 ubiquitin-protein ligase TRIP12-like TPR repeats" evidence="2">
    <location>
        <begin position="67"/>
        <end position="114"/>
    </location>
</feature>
<sequence>MEVVEEPPADKRACNSQDFRPSTSGGSSVQAQANGTTGRENTDADMDTSSSASPPSSHSDAEQEREEDEDYGSFSAVLTELCEVLSFCTEDSLSSVMADVLSQVLVKLAKNESNGSECEEVDSAYVTQVPLGVLRLMLMRLVPCQNVYLSKMFYVLFHSRVMFA</sequence>
<dbReference type="OrthoDB" id="10590823at2759"/>
<dbReference type="KEGG" id="rsz:108828996"/>
<keyword evidence="3" id="KW-1185">Reference proteome</keyword>
<feature type="region of interest" description="Disordered" evidence="1">
    <location>
        <begin position="1"/>
        <end position="72"/>
    </location>
</feature>
<evidence type="ECO:0000313" key="4">
    <source>
        <dbReference type="RefSeq" id="XP_018458145.1"/>
    </source>
</evidence>
<protein>
    <submittedName>
        <fullName evidence="4">E3 ubiquitin-protein ligase UPL4</fullName>
    </submittedName>
</protein>
<proteinExistence type="predicted"/>
<reference evidence="3" key="1">
    <citation type="journal article" date="2019" name="Database">
        <title>The radish genome database (RadishGD): an integrated information resource for radish genomics.</title>
        <authorList>
            <person name="Yu H.J."/>
            <person name="Baek S."/>
            <person name="Lee Y.J."/>
            <person name="Cho A."/>
            <person name="Mun J.H."/>
        </authorList>
    </citation>
    <scope>NUCLEOTIDE SEQUENCE [LARGE SCALE GENOMIC DNA]</scope>
    <source>
        <strain evidence="3">cv. WK10039</strain>
    </source>
</reference>
<reference evidence="4" key="2">
    <citation type="submission" date="2025-08" db="UniProtKB">
        <authorList>
            <consortium name="RefSeq"/>
        </authorList>
    </citation>
    <scope>IDENTIFICATION</scope>
    <source>
        <tissue evidence="4">Leaf</tissue>
    </source>
</reference>
<gene>
    <name evidence="4" type="primary">LOC108828996</name>
</gene>
<feature type="compositionally biased region" description="Polar residues" evidence="1">
    <location>
        <begin position="14"/>
        <end position="39"/>
    </location>
</feature>
<feature type="compositionally biased region" description="Low complexity" evidence="1">
    <location>
        <begin position="47"/>
        <end position="58"/>
    </location>
</feature>
<evidence type="ECO:0000259" key="2">
    <source>
        <dbReference type="Pfam" id="PF25579"/>
    </source>
</evidence>